<dbReference type="AlphaFoldDB" id="A0A6N7KXS6"/>
<dbReference type="EMBL" id="WBOF01000002">
    <property type="protein sequence ID" value="MQS16340.1"/>
    <property type="molecule type" value="Genomic_DNA"/>
</dbReference>
<organism evidence="1 2">
    <name type="scientific">Streptomyces kaniharaensis</name>
    <dbReference type="NCBI Taxonomy" id="212423"/>
    <lineage>
        <taxon>Bacteria</taxon>
        <taxon>Bacillati</taxon>
        <taxon>Actinomycetota</taxon>
        <taxon>Actinomycetes</taxon>
        <taxon>Kitasatosporales</taxon>
        <taxon>Streptomycetaceae</taxon>
        <taxon>Streptomyces</taxon>
    </lineage>
</organism>
<dbReference type="Proteomes" id="UP000450000">
    <property type="component" value="Unassembled WGS sequence"/>
</dbReference>
<evidence type="ECO:0000313" key="2">
    <source>
        <dbReference type="Proteomes" id="UP000450000"/>
    </source>
</evidence>
<gene>
    <name evidence="1" type="ORF">F7Q99_30055</name>
</gene>
<proteinExistence type="predicted"/>
<reference evidence="1 2" key="1">
    <citation type="submission" date="2019-09" db="EMBL/GenBank/DDBJ databases">
        <title>Genome Sequences of Streptomyces kaniharaensis ATCC 21070.</title>
        <authorList>
            <person name="Zhu W."/>
            <person name="De Crecy-Lagard V."/>
            <person name="Richards N.G."/>
        </authorList>
    </citation>
    <scope>NUCLEOTIDE SEQUENCE [LARGE SCALE GENOMIC DNA]</scope>
    <source>
        <strain evidence="1 2">SF-557</strain>
    </source>
</reference>
<accession>A0A6N7KXS6</accession>
<keyword evidence="2" id="KW-1185">Reference proteome</keyword>
<evidence type="ECO:0000313" key="1">
    <source>
        <dbReference type="EMBL" id="MQS16340.1"/>
    </source>
</evidence>
<comment type="caution">
    <text evidence="1">The sequence shown here is derived from an EMBL/GenBank/DDBJ whole genome shotgun (WGS) entry which is preliminary data.</text>
</comment>
<protein>
    <submittedName>
        <fullName evidence="1">Uncharacterized protein</fullName>
    </submittedName>
</protein>
<dbReference type="OrthoDB" id="4115567at2"/>
<dbReference type="RefSeq" id="WP_153467074.1">
    <property type="nucleotide sequence ID" value="NZ_WBOF01000002.1"/>
</dbReference>
<name>A0A6N7KXS6_9ACTN</name>
<sequence length="222" mass="23733">MSYADDDDEFEYEFMPALTTALTDPSEGPWTVDGWRIERLGLIQGAAGNGTIYDPLGPEGGGFPMRPGGTPVYLIARENAPGVPVAVLVHPGETVPVRTEDCGDRVATPSGLAVVHANPSRTWIEPGTGMLKRAWATLHARAAEGNSWRLENLREMLQHASVDPADWPVEPVEGDFANDWLMIPDEDGAGTVLGVLADPDGSNTTECLDTEGNTVAILLTLD</sequence>